<feature type="region of interest" description="Disordered" evidence="1">
    <location>
        <begin position="31"/>
        <end position="87"/>
    </location>
</feature>
<organism evidence="2 3">
    <name type="scientific">Ramlibacter terrae</name>
    <dbReference type="NCBI Taxonomy" id="2732511"/>
    <lineage>
        <taxon>Bacteria</taxon>
        <taxon>Pseudomonadati</taxon>
        <taxon>Pseudomonadota</taxon>
        <taxon>Betaproteobacteria</taxon>
        <taxon>Burkholderiales</taxon>
        <taxon>Comamonadaceae</taxon>
        <taxon>Ramlibacter</taxon>
    </lineage>
</organism>
<name>A0ABX6P5M5_9BURK</name>
<dbReference type="EMBL" id="CP053418">
    <property type="protein sequence ID" value="QJW84668.1"/>
    <property type="molecule type" value="Genomic_DNA"/>
</dbReference>
<keyword evidence="3" id="KW-1185">Reference proteome</keyword>
<feature type="compositionally biased region" description="Low complexity" evidence="1">
    <location>
        <begin position="74"/>
        <end position="87"/>
    </location>
</feature>
<sequence length="87" mass="8780">MVSFSGKRMTVRFGGSLEGVDVGTMTVAVTPEGGAAGLKRSARDPPPTTSTAPTPRPWSSTSPRPTSPSPPASTPSSPSPSTARAAR</sequence>
<protein>
    <submittedName>
        <fullName evidence="2">Uncharacterized protein</fullName>
    </submittedName>
</protein>
<dbReference type="Proteomes" id="UP000500826">
    <property type="component" value="Chromosome"/>
</dbReference>
<evidence type="ECO:0000313" key="2">
    <source>
        <dbReference type="EMBL" id="QJW84668.1"/>
    </source>
</evidence>
<reference evidence="2 3" key="1">
    <citation type="submission" date="2020-05" db="EMBL/GenBank/DDBJ databases">
        <title>Ramlibacter rhizophilus sp. nov., isolated from rhizosphere soil of national flower Mugunghwa from South Korea.</title>
        <authorList>
            <person name="Zheng-Fei Y."/>
            <person name="Huan T."/>
        </authorList>
    </citation>
    <scope>NUCLEOTIDE SEQUENCE [LARGE SCALE GENOMIC DNA]</scope>
    <source>
        <strain evidence="2 3">H242</strain>
    </source>
</reference>
<evidence type="ECO:0000256" key="1">
    <source>
        <dbReference type="SAM" id="MobiDB-lite"/>
    </source>
</evidence>
<feature type="compositionally biased region" description="Low complexity" evidence="1">
    <location>
        <begin position="49"/>
        <end position="64"/>
    </location>
</feature>
<gene>
    <name evidence="2" type="ORF">HK414_16105</name>
</gene>
<proteinExistence type="predicted"/>
<evidence type="ECO:0000313" key="3">
    <source>
        <dbReference type="Proteomes" id="UP000500826"/>
    </source>
</evidence>
<accession>A0ABX6P5M5</accession>